<dbReference type="PROSITE" id="PS50157">
    <property type="entry name" value="ZINC_FINGER_C2H2_2"/>
    <property type="match status" value="1"/>
</dbReference>
<dbReference type="Proteomes" id="UP001195483">
    <property type="component" value="Unassembled WGS sequence"/>
</dbReference>
<feature type="region of interest" description="Disordered" evidence="5">
    <location>
        <begin position="291"/>
        <end position="400"/>
    </location>
</feature>
<evidence type="ECO:0000256" key="2">
    <source>
        <dbReference type="ARBA" id="ARBA00022737"/>
    </source>
</evidence>
<name>A0AAE0RT52_9BIVA</name>
<sequence length="589" mass="65823">MRLIWQSNYWKKLLLGRPMDNNARVSQASLAKVSANGGTENEASEFLDKSQDLKQIPQEGVSRKTKKGSFHGRQIDAATQLANNGHDNPVGLDCSFTPATDQSERFDNSDPFHSASGSGRATPSSQSDQSLYLSSSGRGTPKRKRDSIDGCDSMSVSSGSVKLGKCPLRPGITWRQGEKLEAMDFMSMWYVAKIVDLDEEDQTVLIHFDGWNQRYDEWVDMSSERLRPITRHSDRKGGNKKPKAMHKVGEQVYAKWTDCKMYPAKIIGINSDGSYEVMFYDGFKKTVQPINVRNMPPESKQQTLELKPESEDQIKKVKLITDGSRRNSKKDLQKSGVKSEEVSSTKTPTKEKERRRSSTERSSDGRVEVKKKKKKVVKSALTKRQISRPLASKTAGSQTTELDVQTELAVVDIVSRSAVEIVKPVITGMSSADIANKSSVGLIKPALSVMSSAESQSSTSIPSSPAESIKSEKKTNKLRSPPSVSETSSESTSETPESVKRKRNKSLEEKSVMPLDMVPPKAFVVENDHNHYKCVFEGCNKGFRKERLLQYHIKYYHRPDGKSVESVPAKTRCKTTSICKFRWISLIFK</sequence>
<dbReference type="InterPro" id="IPR013087">
    <property type="entry name" value="Znf_C2H2_type"/>
</dbReference>
<keyword evidence="8" id="KW-1185">Reference proteome</keyword>
<dbReference type="EMBL" id="JAEAOA010001383">
    <property type="protein sequence ID" value="KAK3579172.1"/>
    <property type="molecule type" value="Genomic_DNA"/>
</dbReference>
<feature type="region of interest" description="Disordered" evidence="5">
    <location>
        <begin position="82"/>
        <end position="161"/>
    </location>
</feature>
<keyword evidence="4" id="KW-0862">Zinc</keyword>
<feature type="compositionally biased region" description="Low complexity" evidence="5">
    <location>
        <begin position="480"/>
        <end position="496"/>
    </location>
</feature>
<evidence type="ECO:0000256" key="3">
    <source>
        <dbReference type="ARBA" id="ARBA00023242"/>
    </source>
</evidence>
<comment type="subcellular location">
    <subcellularLocation>
        <location evidence="1">Nucleus</location>
    </subcellularLocation>
</comment>
<organism evidence="7 8">
    <name type="scientific">Potamilus streckersoni</name>
    <dbReference type="NCBI Taxonomy" id="2493646"/>
    <lineage>
        <taxon>Eukaryota</taxon>
        <taxon>Metazoa</taxon>
        <taxon>Spiralia</taxon>
        <taxon>Lophotrochozoa</taxon>
        <taxon>Mollusca</taxon>
        <taxon>Bivalvia</taxon>
        <taxon>Autobranchia</taxon>
        <taxon>Heteroconchia</taxon>
        <taxon>Palaeoheterodonta</taxon>
        <taxon>Unionida</taxon>
        <taxon>Unionoidea</taxon>
        <taxon>Unionidae</taxon>
        <taxon>Ambleminae</taxon>
        <taxon>Lampsilini</taxon>
        <taxon>Potamilus</taxon>
    </lineage>
</organism>
<evidence type="ECO:0000256" key="1">
    <source>
        <dbReference type="ARBA" id="ARBA00004123"/>
    </source>
</evidence>
<dbReference type="InterPro" id="IPR002999">
    <property type="entry name" value="Tudor"/>
</dbReference>
<dbReference type="AlphaFoldDB" id="A0AAE0RT52"/>
<dbReference type="SUPFAM" id="SSF63748">
    <property type="entry name" value="Tudor/PWWP/MBT"/>
    <property type="match status" value="1"/>
</dbReference>
<gene>
    <name evidence="7" type="ORF">CHS0354_022709</name>
</gene>
<dbReference type="InterPro" id="IPR043449">
    <property type="entry name" value="PHF20-like"/>
</dbReference>
<feature type="compositionally biased region" description="Low complexity" evidence="5">
    <location>
        <begin position="124"/>
        <end position="136"/>
    </location>
</feature>
<evidence type="ECO:0000313" key="7">
    <source>
        <dbReference type="EMBL" id="KAK3579172.1"/>
    </source>
</evidence>
<keyword evidence="4" id="KW-0863">Zinc-finger</keyword>
<feature type="compositionally biased region" description="Basic and acidic residues" evidence="5">
    <location>
        <begin position="323"/>
        <end position="368"/>
    </location>
</feature>
<reference evidence="7" key="3">
    <citation type="submission" date="2023-05" db="EMBL/GenBank/DDBJ databases">
        <authorList>
            <person name="Smith C.H."/>
        </authorList>
    </citation>
    <scope>NUCLEOTIDE SEQUENCE</scope>
    <source>
        <strain evidence="7">CHS0354</strain>
        <tissue evidence="7">Mantle</tissue>
    </source>
</reference>
<proteinExistence type="predicted"/>
<comment type="caution">
    <text evidence="7">The sequence shown here is derived from an EMBL/GenBank/DDBJ whole genome shotgun (WGS) entry which is preliminary data.</text>
</comment>
<dbReference type="CDD" id="cd20104">
    <property type="entry name" value="MBT_PHF20L1-like"/>
    <property type="match status" value="1"/>
</dbReference>
<keyword evidence="3" id="KW-0539">Nucleus</keyword>
<dbReference type="PANTHER" id="PTHR15856">
    <property type="entry name" value="PHD FINGER PROTEIN 20-RELATED"/>
    <property type="match status" value="1"/>
</dbReference>
<feature type="compositionally biased region" description="Low complexity" evidence="5">
    <location>
        <begin position="451"/>
        <end position="468"/>
    </location>
</feature>
<evidence type="ECO:0000313" key="8">
    <source>
        <dbReference type="Proteomes" id="UP001195483"/>
    </source>
</evidence>
<dbReference type="SMART" id="SM00561">
    <property type="entry name" value="MBT"/>
    <property type="match status" value="1"/>
</dbReference>
<dbReference type="SMART" id="SM00333">
    <property type="entry name" value="TUDOR"/>
    <property type="match status" value="2"/>
</dbReference>
<dbReference type="Pfam" id="PF02820">
    <property type="entry name" value="MBT"/>
    <property type="match status" value="1"/>
</dbReference>
<dbReference type="PANTHER" id="PTHR15856:SF51">
    <property type="entry name" value="MBD-R2"/>
    <property type="match status" value="1"/>
</dbReference>
<evidence type="ECO:0000256" key="4">
    <source>
        <dbReference type="PROSITE-ProRule" id="PRU00042"/>
    </source>
</evidence>
<keyword evidence="4" id="KW-0479">Metal-binding</keyword>
<feature type="region of interest" description="Disordered" evidence="5">
    <location>
        <begin position="33"/>
        <end position="70"/>
    </location>
</feature>
<dbReference type="InterPro" id="IPR016197">
    <property type="entry name" value="Chromo-like_dom_sf"/>
</dbReference>
<evidence type="ECO:0000256" key="5">
    <source>
        <dbReference type="SAM" id="MobiDB-lite"/>
    </source>
</evidence>
<keyword evidence="2" id="KW-0677">Repeat</keyword>
<feature type="compositionally biased region" description="Basic and acidic residues" evidence="5">
    <location>
        <begin position="306"/>
        <end position="315"/>
    </location>
</feature>
<dbReference type="GO" id="GO:0005634">
    <property type="term" value="C:nucleus"/>
    <property type="evidence" value="ECO:0007669"/>
    <property type="project" value="UniProtKB-SubCell"/>
</dbReference>
<accession>A0AAE0RT52</accession>
<evidence type="ECO:0000259" key="6">
    <source>
        <dbReference type="PROSITE" id="PS50157"/>
    </source>
</evidence>
<dbReference type="GO" id="GO:0008270">
    <property type="term" value="F:zinc ion binding"/>
    <property type="evidence" value="ECO:0007669"/>
    <property type="project" value="UniProtKB-KW"/>
</dbReference>
<protein>
    <recommendedName>
        <fullName evidence="6">C2H2-type domain-containing protein</fullName>
    </recommendedName>
</protein>
<feature type="domain" description="C2H2-type" evidence="6">
    <location>
        <begin position="532"/>
        <end position="562"/>
    </location>
</feature>
<dbReference type="PROSITE" id="PS00028">
    <property type="entry name" value="ZINC_FINGER_C2H2_1"/>
    <property type="match status" value="1"/>
</dbReference>
<dbReference type="CDD" id="cd20386">
    <property type="entry name" value="Tudor_PHF20-like"/>
    <property type="match status" value="1"/>
</dbReference>
<feature type="region of interest" description="Disordered" evidence="5">
    <location>
        <begin position="451"/>
        <end position="511"/>
    </location>
</feature>
<reference evidence="7" key="1">
    <citation type="journal article" date="2021" name="Genome Biol. Evol.">
        <title>A High-Quality Reference Genome for a Parasitic Bivalve with Doubly Uniparental Inheritance (Bivalvia: Unionida).</title>
        <authorList>
            <person name="Smith C.H."/>
        </authorList>
    </citation>
    <scope>NUCLEOTIDE SEQUENCE</scope>
    <source>
        <strain evidence="7">CHS0354</strain>
    </source>
</reference>
<dbReference type="Gene3D" id="2.30.30.140">
    <property type="match status" value="2"/>
</dbReference>
<dbReference type="GO" id="GO:0006357">
    <property type="term" value="P:regulation of transcription by RNA polymerase II"/>
    <property type="evidence" value="ECO:0007669"/>
    <property type="project" value="TreeGrafter"/>
</dbReference>
<reference evidence="7" key="2">
    <citation type="journal article" date="2021" name="Genome Biol. Evol.">
        <title>Developing a high-quality reference genome for a parasitic bivalve with doubly uniparental inheritance (Bivalvia: Unionida).</title>
        <authorList>
            <person name="Smith C.H."/>
        </authorList>
    </citation>
    <scope>NUCLEOTIDE SEQUENCE</scope>
    <source>
        <strain evidence="7">CHS0354</strain>
        <tissue evidence="7">Mantle</tissue>
    </source>
</reference>
<dbReference type="InterPro" id="IPR004092">
    <property type="entry name" value="Mbt"/>
</dbReference>
<dbReference type="GO" id="GO:0044545">
    <property type="term" value="C:NSL complex"/>
    <property type="evidence" value="ECO:0007669"/>
    <property type="project" value="TreeGrafter"/>
</dbReference>
<dbReference type="SUPFAM" id="SSF54160">
    <property type="entry name" value="Chromo domain-like"/>
    <property type="match status" value="1"/>
</dbReference>